<keyword evidence="3" id="KW-1185">Reference proteome</keyword>
<dbReference type="Proteomes" id="UP000029707">
    <property type="component" value="Unassembled WGS sequence"/>
</dbReference>
<dbReference type="AlphaFoldDB" id="A0A4U8TNI0"/>
<evidence type="ECO:0000313" key="2">
    <source>
        <dbReference type="EMBL" id="TLE01914.1"/>
    </source>
</evidence>
<dbReference type="GeneID" id="82321994"/>
<accession>A0A4U8TNI0</accession>
<protein>
    <submittedName>
        <fullName evidence="2">DUF541 domain-containing protein</fullName>
    </submittedName>
</protein>
<dbReference type="EMBL" id="JRMQ02000005">
    <property type="protein sequence ID" value="TLE01914.1"/>
    <property type="molecule type" value="Genomic_DNA"/>
</dbReference>
<evidence type="ECO:0000313" key="3">
    <source>
        <dbReference type="Proteomes" id="UP000029707"/>
    </source>
</evidence>
<gene>
    <name evidence="2" type="ORF">LS65_004955</name>
</gene>
<sequence length="256" mass="28359">MKPILYISTLGLVAFMINACSSDNNALSTNECPQNTLCLYTNVSVSQNIMPNAYKANIRITESDTLRKGGEIEPTTKKDIANTLNDIIALSKKSGFCEGGNHDLRPNIQYKDGAARDTVGYTLGFSLECDVPSKKKKEYDSFIAEIDKKINKNKYLSFLAPNVNVIATSESLQEAQDKAFEKALKLAKNKEDEYSKIAGKKCALSSADSLNTHSIQPKFARLETSNMSAYADTSWELPMPKEQEITAKIQVKYICK</sequence>
<dbReference type="OrthoDB" id="5321044at2"/>
<evidence type="ECO:0000256" key="1">
    <source>
        <dbReference type="SAM" id="SignalP"/>
    </source>
</evidence>
<dbReference type="Gene3D" id="3.30.110.170">
    <property type="entry name" value="Protein of unknown function (DUF541), domain 1"/>
    <property type="match status" value="1"/>
</dbReference>
<dbReference type="RefSeq" id="WP_034363576.1">
    <property type="nucleotide sequence ID" value="NZ_CAJUDB010000003.1"/>
</dbReference>
<reference evidence="2 3" key="1">
    <citation type="journal article" date="2014" name="Genome Announc.">
        <title>Draft genome sequences of eight enterohepatic helicobacter species isolated from both laboratory and wild rodents.</title>
        <authorList>
            <person name="Sheh A."/>
            <person name="Shen Z."/>
            <person name="Fox J.G."/>
        </authorList>
    </citation>
    <scope>NUCLEOTIDE SEQUENCE [LARGE SCALE GENOMIC DNA]</scope>
    <source>
        <strain evidence="2 3">MIT 01-6451</strain>
    </source>
</reference>
<name>A0A4U8TNI0_9HELI</name>
<keyword evidence="1" id="KW-0732">Signal</keyword>
<dbReference type="STRING" id="425400.LS65_09090"/>
<comment type="caution">
    <text evidence="2">The sequence shown here is derived from an EMBL/GenBank/DDBJ whole genome shotgun (WGS) entry which is preliminary data.</text>
</comment>
<feature type="chain" id="PRO_5020462089" evidence="1">
    <location>
        <begin position="27"/>
        <end position="256"/>
    </location>
</feature>
<dbReference type="Pfam" id="PF04402">
    <property type="entry name" value="SIMPL"/>
    <property type="match status" value="1"/>
</dbReference>
<proteinExistence type="predicted"/>
<organism evidence="2 3">
    <name type="scientific">Helicobacter japonicus</name>
    <dbReference type="NCBI Taxonomy" id="425400"/>
    <lineage>
        <taxon>Bacteria</taxon>
        <taxon>Pseudomonadati</taxon>
        <taxon>Campylobacterota</taxon>
        <taxon>Epsilonproteobacteria</taxon>
        <taxon>Campylobacterales</taxon>
        <taxon>Helicobacteraceae</taxon>
        <taxon>Helicobacter</taxon>
    </lineage>
</organism>
<feature type="signal peptide" evidence="1">
    <location>
        <begin position="1"/>
        <end position="26"/>
    </location>
</feature>
<dbReference type="Gene3D" id="3.30.70.2970">
    <property type="entry name" value="Protein of unknown function (DUF541), domain 2"/>
    <property type="match status" value="1"/>
</dbReference>
<dbReference type="InterPro" id="IPR007497">
    <property type="entry name" value="SIMPL/DUF541"/>
</dbReference>